<comment type="subcellular location">
    <subcellularLocation>
        <location evidence="1">Membrane</location>
        <topology evidence="1">Multi-pass membrane protein</topology>
    </subcellularLocation>
</comment>
<sequence>MLARRARAVAFVAGGLALVAWLAPTPAAMLPVPAMALAGCAMLRPVARRPGLLPASIAALVGLFLLVREVLPALGWLPPIGLGGSIGLSYVMFRLVQLLVDAAEGEASAEAPLLSLLAWLLFPPSFLAGPIGRAQDFLEDLAAPAAWPSRDAWLRHGAGIVGGLFGVVVLAAGPWWVFRQGLAAPGAVGLAAAALGFAAWLWISFAGYSRLAVSLAALMGVRLPENFDRPWAAETMLAVWSRWHISLSDWFRLYVFNPLLKMLLATTGATKQAHWLGAIAYVVTFLLMGLWHGIGWRFALYGLLLGVAAGVNKAAQTLLARRLGKQGYAALKRRRDYALASSVGAVGTFVMALMFLWLPAEAVSLAILPAALIVAAVLATVLPAGRVVADRAALRIEAHRGQLAAMQLVVLVAALALGLSPPPLLYQFF</sequence>
<dbReference type="EMBL" id="JAAIKB010000002">
    <property type="protein sequence ID" value="NGM19905.1"/>
    <property type="molecule type" value="Genomic_DNA"/>
</dbReference>
<gene>
    <name evidence="6" type="ORF">G3576_07745</name>
</gene>
<reference evidence="6 7" key="1">
    <citation type="submission" date="2020-03" db="EMBL/GenBank/DDBJ databases">
        <title>Roseomonas stagni sp. nov., isolated from pond water in Japan.</title>
        <authorList>
            <person name="Furuhata K."/>
            <person name="Miyamoto H."/>
            <person name="Goto K."/>
        </authorList>
    </citation>
    <scope>NUCLEOTIDE SEQUENCE [LARGE SCALE GENOMIC DNA]</scope>
    <source>
        <strain evidence="6 7">PeD5</strain>
    </source>
</reference>
<dbReference type="InterPro" id="IPR051085">
    <property type="entry name" value="MB_O-acyltransferase"/>
</dbReference>
<protein>
    <recommendedName>
        <fullName evidence="8">MBOAT family protein</fullName>
    </recommendedName>
</protein>
<dbReference type="InterPro" id="IPR004299">
    <property type="entry name" value="MBOAT_fam"/>
</dbReference>
<feature type="transmembrane region" description="Helical" evidence="5">
    <location>
        <begin position="403"/>
        <end position="420"/>
    </location>
</feature>
<name>A0A6M1LHT0_9PROT</name>
<dbReference type="Pfam" id="PF03062">
    <property type="entry name" value="MBOAT"/>
    <property type="match status" value="1"/>
</dbReference>
<evidence type="ECO:0000256" key="1">
    <source>
        <dbReference type="ARBA" id="ARBA00004141"/>
    </source>
</evidence>
<feature type="transmembrane region" description="Helical" evidence="5">
    <location>
        <begin position="273"/>
        <end position="292"/>
    </location>
</feature>
<dbReference type="PANTHER" id="PTHR13285">
    <property type="entry name" value="ACYLTRANSFERASE"/>
    <property type="match status" value="1"/>
</dbReference>
<evidence type="ECO:0000256" key="4">
    <source>
        <dbReference type="ARBA" id="ARBA00023136"/>
    </source>
</evidence>
<feature type="transmembrane region" description="Helical" evidence="5">
    <location>
        <begin position="363"/>
        <end position="382"/>
    </location>
</feature>
<feature type="transmembrane region" description="Helical" evidence="5">
    <location>
        <begin position="113"/>
        <end position="132"/>
    </location>
</feature>
<feature type="transmembrane region" description="Helical" evidence="5">
    <location>
        <begin position="52"/>
        <end position="67"/>
    </location>
</feature>
<feature type="transmembrane region" description="Helical" evidence="5">
    <location>
        <begin position="153"/>
        <end position="176"/>
    </location>
</feature>
<evidence type="ECO:0000256" key="2">
    <source>
        <dbReference type="ARBA" id="ARBA00022692"/>
    </source>
</evidence>
<evidence type="ECO:0000256" key="5">
    <source>
        <dbReference type="SAM" id="Phobius"/>
    </source>
</evidence>
<accession>A0A6M1LHT0</accession>
<proteinExistence type="predicted"/>
<organism evidence="6 7">
    <name type="scientific">Falsiroseomonas algicola</name>
    <dbReference type="NCBI Taxonomy" id="2716930"/>
    <lineage>
        <taxon>Bacteria</taxon>
        <taxon>Pseudomonadati</taxon>
        <taxon>Pseudomonadota</taxon>
        <taxon>Alphaproteobacteria</taxon>
        <taxon>Acetobacterales</taxon>
        <taxon>Roseomonadaceae</taxon>
        <taxon>Falsiroseomonas</taxon>
    </lineage>
</organism>
<keyword evidence="7" id="KW-1185">Reference proteome</keyword>
<feature type="transmembrane region" description="Helical" evidence="5">
    <location>
        <begin position="182"/>
        <end position="203"/>
    </location>
</feature>
<feature type="transmembrane region" description="Helical" evidence="5">
    <location>
        <begin position="336"/>
        <end position="357"/>
    </location>
</feature>
<dbReference type="PANTHER" id="PTHR13285:SF18">
    <property type="entry name" value="PROTEIN-CYSTEINE N-PALMITOYLTRANSFERASE RASP"/>
    <property type="match status" value="1"/>
</dbReference>
<dbReference type="RefSeq" id="WP_164693778.1">
    <property type="nucleotide sequence ID" value="NZ_JAAIKB010000002.1"/>
</dbReference>
<keyword evidence="3 5" id="KW-1133">Transmembrane helix</keyword>
<dbReference type="AlphaFoldDB" id="A0A6M1LHT0"/>
<evidence type="ECO:0000256" key="3">
    <source>
        <dbReference type="ARBA" id="ARBA00022989"/>
    </source>
</evidence>
<dbReference type="Proteomes" id="UP000475385">
    <property type="component" value="Unassembled WGS sequence"/>
</dbReference>
<keyword evidence="2 5" id="KW-0812">Transmembrane</keyword>
<feature type="transmembrane region" description="Helical" evidence="5">
    <location>
        <begin position="298"/>
        <end position="315"/>
    </location>
</feature>
<feature type="transmembrane region" description="Helical" evidence="5">
    <location>
        <begin position="74"/>
        <end position="93"/>
    </location>
</feature>
<keyword evidence="4 5" id="KW-0472">Membrane</keyword>
<evidence type="ECO:0000313" key="7">
    <source>
        <dbReference type="Proteomes" id="UP000475385"/>
    </source>
</evidence>
<dbReference type="GO" id="GO:0016746">
    <property type="term" value="F:acyltransferase activity"/>
    <property type="evidence" value="ECO:0007669"/>
    <property type="project" value="TreeGrafter"/>
</dbReference>
<dbReference type="GO" id="GO:0016020">
    <property type="term" value="C:membrane"/>
    <property type="evidence" value="ECO:0007669"/>
    <property type="project" value="UniProtKB-SubCell"/>
</dbReference>
<comment type="caution">
    <text evidence="6">The sequence shown here is derived from an EMBL/GenBank/DDBJ whole genome shotgun (WGS) entry which is preliminary data.</text>
</comment>
<evidence type="ECO:0000313" key="6">
    <source>
        <dbReference type="EMBL" id="NGM19905.1"/>
    </source>
</evidence>
<evidence type="ECO:0008006" key="8">
    <source>
        <dbReference type="Google" id="ProtNLM"/>
    </source>
</evidence>